<feature type="compositionally biased region" description="Polar residues" evidence="1">
    <location>
        <begin position="1238"/>
        <end position="1254"/>
    </location>
</feature>
<evidence type="ECO:0000313" key="2">
    <source>
        <dbReference type="EMBL" id="CAL8083203.1"/>
    </source>
</evidence>
<feature type="compositionally biased region" description="Basic residues" evidence="1">
    <location>
        <begin position="425"/>
        <end position="440"/>
    </location>
</feature>
<evidence type="ECO:0000256" key="1">
    <source>
        <dbReference type="SAM" id="MobiDB-lite"/>
    </source>
</evidence>
<proteinExistence type="predicted"/>
<comment type="caution">
    <text evidence="2">The sequence shown here is derived from an EMBL/GenBank/DDBJ whole genome shotgun (WGS) entry which is preliminary data.</text>
</comment>
<feature type="compositionally biased region" description="Low complexity" evidence="1">
    <location>
        <begin position="197"/>
        <end position="206"/>
    </location>
</feature>
<feature type="region of interest" description="Disordered" evidence="1">
    <location>
        <begin position="881"/>
        <end position="906"/>
    </location>
</feature>
<feature type="compositionally biased region" description="Polar residues" evidence="1">
    <location>
        <begin position="1181"/>
        <end position="1200"/>
    </location>
</feature>
<feature type="region of interest" description="Disordered" evidence="1">
    <location>
        <begin position="975"/>
        <end position="1007"/>
    </location>
</feature>
<feature type="compositionally biased region" description="Polar residues" evidence="1">
    <location>
        <begin position="933"/>
        <end position="943"/>
    </location>
</feature>
<dbReference type="EMBL" id="CAXLJM020000016">
    <property type="protein sequence ID" value="CAL8083203.1"/>
    <property type="molecule type" value="Genomic_DNA"/>
</dbReference>
<reference evidence="2 3" key="1">
    <citation type="submission" date="2024-08" db="EMBL/GenBank/DDBJ databases">
        <authorList>
            <person name="Cucini C."/>
            <person name="Frati F."/>
        </authorList>
    </citation>
    <scope>NUCLEOTIDE SEQUENCE [LARGE SCALE GENOMIC DNA]</scope>
</reference>
<accession>A0ABP1PZ10</accession>
<feature type="compositionally biased region" description="Basic residues" evidence="1">
    <location>
        <begin position="701"/>
        <end position="728"/>
    </location>
</feature>
<protein>
    <submittedName>
        <fullName evidence="2">Uncharacterized protein</fullName>
    </submittedName>
</protein>
<feature type="compositionally biased region" description="Low complexity" evidence="1">
    <location>
        <begin position="533"/>
        <end position="547"/>
    </location>
</feature>
<feature type="compositionally biased region" description="Basic and acidic residues" evidence="1">
    <location>
        <begin position="9"/>
        <end position="23"/>
    </location>
</feature>
<evidence type="ECO:0000313" key="3">
    <source>
        <dbReference type="Proteomes" id="UP001642540"/>
    </source>
</evidence>
<feature type="compositionally biased region" description="Polar residues" evidence="1">
    <location>
        <begin position="682"/>
        <end position="694"/>
    </location>
</feature>
<feature type="compositionally biased region" description="Basic and acidic residues" evidence="1">
    <location>
        <begin position="34"/>
        <end position="48"/>
    </location>
</feature>
<feature type="compositionally biased region" description="Basic and acidic residues" evidence="1">
    <location>
        <begin position="71"/>
        <end position="81"/>
    </location>
</feature>
<feature type="region of interest" description="Disordered" evidence="1">
    <location>
        <begin position="399"/>
        <end position="446"/>
    </location>
</feature>
<feature type="compositionally biased region" description="Basic residues" evidence="1">
    <location>
        <begin position="568"/>
        <end position="587"/>
    </location>
</feature>
<feature type="compositionally biased region" description="Low complexity" evidence="1">
    <location>
        <begin position="554"/>
        <end position="567"/>
    </location>
</feature>
<feature type="compositionally biased region" description="Low complexity" evidence="1">
    <location>
        <begin position="54"/>
        <end position="69"/>
    </location>
</feature>
<feature type="region of interest" description="Disordered" evidence="1">
    <location>
        <begin position="629"/>
        <end position="782"/>
    </location>
</feature>
<name>A0ABP1PZ10_9HEXA</name>
<dbReference type="Proteomes" id="UP001642540">
    <property type="component" value="Unassembled WGS sequence"/>
</dbReference>
<keyword evidence="3" id="KW-1185">Reference proteome</keyword>
<gene>
    <name evidence="2" type="ORF">ODALV1_LOCUS5418</name>
</gene>
<sequence>MELQPQQQQEKDTKTLLENKEEEASSVVEVVPAKSKDSCADKPEKDDGGSAIDSAGPSSIGDPGPSSCSETTHDTSGKEEESFPSVFISHASINISGSNPDISESEKLRKATARAEIGEREGSASKGNIDSFTIPQRVVVHRVCSDSRIGEGEGFHSSKLAFYTADGSFSSSLKALGLSVNNGGSRSGSMKNKNRQKQGSSSSEQLSSKEKVNNNASAPTTSEVVKKRSQTSNKGCDPRGNGVELAGESGSGTSSNVCGGGVNKYIDILPPIEQSISESKTEHPSTSEGEETLAEDVVDDEEELLDEYDEQSKSLDCQLDFDAAVTELLLRPEKKARYKDSATWTQEDDMPSPLSDLSPVASPRRKKESNRNFHRELDRETGHSHNSLLEQYHHYLLEQQQHKQPQAHRHSRGGSGSKSGGSGSQHHHHAHHSQQHHSHQNPKSSIVGIHQGNLKSQSHAHPHHPHQSQTQVPLQAECFTVSSQLLSREAKLYENVPATQGELETLEILLASGGSGDSNYPPSGGSGSGGGASNTTASTSNTSGTSGQSHKTSSHGNNLNNNHNSNNGHHRSHHHHQQQQPHHHHHHLLHQGYVHGQHSHSATNLNTNTGNSAEQLFSVSDFLGSGGGLSVGNNNGGPPSRTSWADSGRESLSFDGENNNSTGSTRNLLLIPPPPPPPINYLASTSTAGHSGFNSSSMMHPSHHSQHHSSSKHSSHHSHHHHHHHHHSQAQASESPSHHQTHNTKRSRRERLVRQKHAIDESIFPSHGGSDKIDGGGEGTLNSNLMGVPSPRRGLLPGNMQASNFIAAAASPINLQRHPPASQIMLQENKKNGPLIPCESPYGIMAGGPGTVGTVDWPYPETFGENLRRNTNKSHLTGNILRSRSPQRGRGIGSKGNNSSFDYGELPSHQMFPKRHLLTSRQFSGHRGYSPGASGTMQNNGNSGLCPPTGFQPMQHRSFPAGVFSGATPRSCSMGDLTSSAASLNGPNGQGHHHSNHHNGKSPERLAISSNTAPVNGLQSSTVPLVTSLPLPPATSVTYEFSLAPVSGTLAPGWHLTAVQRGLATAVPLAAAVARRRLPRPRTARPRFGFTDKNEARRAKWTIVITALALLAMSMLLVGVTLRLAPLIDDLVRKENESLLQSIQPQLNSQNLTTPQPTTQTHQAQDNSIANQDNTMDKSIESLQSGQSLTRSKVTSSFDDSQSETGDEQKSNKTANSNLDISEGGGGENSTSNRSNNHVINSDNGNPSLKSNSIRPKRSRPRSKLDEVELTSSRSSSIIISVLNEKVGANDLNDTPGLAKTRHLESSIMRFLKNSNGQERRNLESASRNL</sequence>
<feature type="region of interest" description="Disordered" evidence="1">
    <location>
        <begin position="923"/>
        <end position="953"/>
    </location>
</feature>
<feature type="compositionally biased region" description="Polar residues" evidence="1">
    <location>
        <begin position="656"/>
        <end position="667"/>
    </location>
</feature>
<feature type="compositionally biased region" description="Polar residues" evidence="1">
    <location>
        <begin position="91"/>
        <end position="102"/>
    </location>
</feature>
<feature type="compositionally biased region" description="Basic residues" evidence="1">
    <location>
        <begin position="739"/>
        <end position="749"/>
    </location>
</feature>
<feature type="compositionally biased region" description="Basic residues" evidence="1">
    <location>
        <begin position="991"/>
        <end position="1000"/>
    </location>
</feature>
<feature type="compositionally biased region" description="Polar residues" evidence="1">
    <location>
        <begin position="213"/>
        <end position="223"/>
    </location>
</feature>
<feature type="region of interest" description="Disordered" evidence="1">
    <location>
        <begin position="336"/>
        <end position="382"/>
    </location>
</feature>
<feature type="compositionally biased region" description="Gly residues" evidence="1">
    <location>
        <begin position="413"/>
        <end position="423"/>
    </location>
</feature>
<feature type="compositionally biased region" description="Basic and acidic residues" evidence="1">
    <location>
        <begin position="369"/>
        <end position="382"/>
    </location>
</feature>
<feature type="compositionally biased region" description="Polar residues" evidence="1">
    <location>
        <begin position="182"/>
        <end position="191"/>
    </location>
</feature>
<feature type="compositionally biased region" description="Basic and acidic residues" evidence="1">
    <location>
        <begin position="750"/>
        <end position="760"/>
    </location>
</feature>
<feature type="region of interest" description="Disordered" evidence="1">
    <location>
        <begin position="514"/>
        <end position="587"/>
    </location>
</feature>
<feature type="compositionally biased region" description="Low complexity" evidence="1">
    <location>
        <begin position="631"/>
        <end position="640"/>
    </location>
</feature>
<feature type="region of interest" description="Disordered" evidence="1">
    <location>
        <begin position="182"/>
        <end position="257"/>
    </location>
</feature>
<feature type="region of interest" description="Disordered" evidence="1">
    <location>
        <begin position="1144"/>
        <end position="1167"/>
    </location>
</feature>
<feature type="region of interest" description="Disordered" evidence="1">
    <location>
        <begin position="1181"/>
        <end position="1271"/>
    </location>
</feature>
<feature type="region of interest" description="Disordered" evidence="1">
    <location>
        <begin position="1"/>
        <end position="129"/>
    </location>
</feature>
<organism evidence="2 3">
    <name type="scientific">Orchesella dallaii</name>
    <dbReference type="NCBI Taxonomy" id="48710"/>
    <lineage>
        <taxon>Eukaryota</taxon>
        <taxon>Metazoa</taxon>
        <taxon>Ecdysozoa</taxon>
        <taxon>Arthropoda</taxon>
        <taxon>Hexapoda</taxon>
        <taxon>Collembola</taxon>
        <taxon>Entomobryomorpha</taxon>
        <taxon>Entomobryoidea</taxon>
        <taxon>Orchesellidae</taxon>
        <taxon>Orchesellinae</taxon>
        <taxon>Orchesella</taxon>
    </lineage>
</organism>